<evidence type="ECO:0000256" key="2">
    <source>
        <dbReference type="ARBA" id="ARBA00004749"/>
    </source>
</evidence>
<accession>A0AAV9IMK3</accession>
<proteinExistence type="inferred from homology"/>
<keyword evidence="6 8" id="KW-0446">Lipid-binding</keyword>
<evidence type="ECO:0000256" key="1">
    <source>
        <dbReference type="ARBA" id="ARBA00004173"/>
    </source>
</evidence>
<comment type="caution">
    <text evidence="10">The sequence shown here is derived from an EMBL/GenBank/DDBJ whole genome shotgun (WGS) entry which is preliminary data.</text>
</comment>
<protein>
    <recommendedName>
        <fullName evidence="8">Ubiquinone biosynthesis protein</fullName>
    </recommendedName>
</protein>
<sequence length="214" mass="24440">MHPKKLELLQKSLEYVPSCGFTVDAVRKAVESLGLSKAATGLLERGLVELVEFHHSVADKEAADYAHQIADNDLERKDVIIAALQRRFQCSEDFQSHWSQAMALEHLPQNWPAATRRLFYFIGEILHATKEKSTNSSWYAKRLALASIYRSSELYWISDTSQGQKMTNAFIAEWIHTWDKTDSNLSRLDAKANELWVSGFRTAESLLRSFRSGF</sequence>
<evidence type="ECO:0000256" key="5">
    <source>
        <dbReference type="ARBA" id="ARBA00022946"/>
    </source>
</evidence>
<dbReference type="NCBIfam" id="TIGR02396">
    <property type="entry name" value="diverge_rpsU"/>
    <property type="match status" value="1"/>
</dbReference>
<dbReference type="Proteomes" id="UP001300502">
    <property type="component" value="Unassembled WGS sequence"/>
</dbReference>
<evidence type="ECO:0000256" key="6">
    <source>
        <dbReference type="ARBA" id="ARBA00023121"/>
    </source>
</evidence>
<gene>
    <name evidence="10" type="ORF">GAYE_SCF55G6317</name>
</gene>
<evidence type="ECO:0000313" key="11">
    <source>
        <dbReference type="Proteomes" id="UP001300502"/>
    </source>
</evidence>
<organism evidence="10 11">
    <name type="scientific">Galdieria yellowstonensis</name>
    <dbReference type="NCBI Taxonomy" id="3028027"/>
    <lineage>
        <taxon>Eukaryota</taxon>
        <taxon>Rhodophyta</taxon>
        <taxon>Bangiophyceae</taxon>
        <taxon>Galdieriales</taxon>
        <taxon>Galdieriaceae</taxon>
        <taxon>Galdieria</taxon>
    </lineage>
</organism>
<evidence type="ECO:0000259" key="9">
    <source>
        <dbReference type="Pfam" id="PF08511"/>
    </source>
</evidence>
<dbReference type="InterPro" id="IPR012762">
    <property type="entry name" value="Ubiq_biosynth_COQ9"/>
</dbReference>
<dbReference type="Gene3D" id="1.10.357.10">
    <property type="entry name" value="Tetracycline Repressor, domain 2"/>
    <property type="match status" value="1"/>
</dbReference>
<evidence type="ECO:0000256" key="7">
    <source>
        <dbReference type="ARBA" id="ARBA00023128"/>
    </source>
</evidence>
<dbReference type="EMBL" id="JANCYU010000063">
    <property type="protein sequence ID" value="KAK4528376.1"/>
    <property type="molecule type" value="Genomic_DNA"/>
</dbReference>
<reference evidence="10 11" key="1">
    <citation type="submission" date="2022-07" db="EMBL/GenBank/DDBJ databases">
        <title>Genome-wide signatures of adaptation to extreme environments.</title>
        <authorList>
            <person name="Cho C.H."/>
            <person name="Yoon H.S."/>
        </authorList>
    </citation>
    <scope>NUCLEOTIDE SEQUENCE [LARGE SCALE GENOMIC DNA]</scope>
    <source>
        <strain evidence="10 11">108.79 E11</strain>
    </source>
</reference>
<keyword evidence="11" id="KW-1185">Reference proteome</keyword>
<dbReference type="GO" id="GO:0008289">
    <property type="term" value="F:lipid binding"/>
    <property type="evidence" value="ECO:0007669"/>
    <property type="project" value="UniProtKB-UniRule"/>
</dbReference>
<comment type="subcellular location">
    <subcellularLocation>
        <location evidence="1 8">Mitochondrion</location>
    </subcellularLocation>
</comment>
<feature type="domain" description="COQ9 C-terminal" evidence="9">
    <location>
        <begin position="112"/>
        <end position="177"/>
    </location>
</feature>
<keyword evidence="5" id="KW-0809">Transit peptide</keyword>
<dbReference type="GO" id="GO:0005743">
    <property type="term" value="C:mitochondrial inner membrane"/>
    <property type="evidence" value="ECO:0007669"/>
    <property type="project" value="TreeGrafter"/>
</dbReference>
<comment type="similarity">
    <text evidence="3 8">Belongs to the COQ9 family.</text>
</comment>
<keyword evidence="7 8" id="KW-0496">Mitochondrion</keyword>
<dbReference type="Pfam" id="PF08511">
    <property type="entry name" value="COQ9"/>
    <property type="match status" value="1"/>
</dbReference>
<evidence type="ECO:0000256" key="4">
    <source>
        <dbReference type="ARBA" id="ARBA00022688"/>
    </source>
</evidence>
<evidence type="ECO:0000256" key="8">
    <source>
        <dbReference type="RuleBase" id="RU366063"/>
    </source>
</evidence>
<name>A0AAV9IMK3_9RHOD</name>
<comment type="pathway">
    <text evidence="2 8">Cofactor biosynthesis; ubiquinone biosynthesis.</text>
</comment>
<keyword evidence="4 8" id="KW-0831">Ubiquinone biosynthesis</keyword>
<dbReference type="InterPro" id="IPR013718">
    <property type="entry name" value="COQ9_C"/>
</dbReference>
<dbReference type="AlphaFoldDB" id="A0AAV9IMK3"/>
<evidence type="ECO:0000256" key="3">
    <source>
        <dbReference type="ARBA" id="ARBA00010766"/>
    </source>
</evidence>
<dbReference type="PANTHER" id="PTHR21427">
    <property type="entry name" value="UBIQUINONE BIOSYNTHESIS PROTEIN COQ9, MITOCHONDRIAL"/>
    <property type="match status" value="1"/>
</dbReference>
<dbReference type="GO" id="GO:0006744">
    <property type="term" value="P:ubiquinone biosynthetic process"/>
    <property type="evidence" value="ECO:0007669"/>
    <property type="project" value="UniProtKB-UniRule"/>
</dbReference>
<dbReference type="PANTHER" id="PTHR21427:SF19">
    <property type="entry name" value="UBIQUINONE BIOSYNTHESIS PROTEIN COQ9, MITOCHONDRIAL"/>
    <property type="match status" value="1"/>
</dbReference>
<evidence type="ECO:0000313" key="10">
    <source>
        <dbReference type="EMBL" id="KAK4528376.1"/>
    </source>
</evidence>
<comment type="function">
    <text evidence="8">Membrane-associated protein that warps the membrane surface to access and bind aromatic isoprenes with high specificity, including ubiquinone (CoQ) isoprene intermediates and presents them directly to Coq7, therefore facilitating the Coq7-mediated hydroxylase step. Participates in the biosynthesis of coenzyme Q, also named ubiquinone, an essential lipid-soluble electron transporter for aerobic cellular respiration.</text>
</comment>